<evidence type="ECO:0000313" key="1">
    <source>
        <dbReference type="EMBL" id="KAF2470514.1"/>
    </source>
</evidence>
<comment type="caution">
    <text evidence="1">The sequence shown here is derived from an EMBL/GenBank/DDBJ whole genome shotgun (WGS) entry which is preliminary data.</text>
</comment>
<evidence type="ECO:0000313" key="2">
    <source>
        <dbReference type="Proteomes" id="UP000799755"/>
    </source>
</evidence>
<proteinExistence type="predicted"/>
<protein>
    <submittedName>
        <fullName evidence="1">Uncharacterized protein</fullName>
    </submittedName>
</protein>
<dbReference type="Proteomes" id="UP000799755">
    <property type="component" value="Unassembled WGS sequence"/>
</dbReference>
<keyword evidence="2" id="KW-1185">Reference proteome</keyword>
<name>A0ACB6QU29_9PLEO</name>
<gene>
    <name evidence="1" type="ORF">BDR25DRAFT_355603</name>
</gene>
<organism evidence="1 2">
    <name type="scientific">Lindgomyces ingoldianus</name>
    <dbReference type="NCBI Taxonomy" id="673940"/>
    <lineage>
        <taxon>Eukaryota</taxon>
        <taxon>Fungi</taxon>
        <taxon>Dikarya</taxon>
        <taxon>Ascomycota</taxon>
        <taxon>Pezizomycotina</taxon>
        <taxon>Dothideomycetes</taxon>
        <taxon>Pleosporomycetidae</taxon>
        <taxon>Pleosporales</taxon>
        <taxon>Lindgomycetaceae</taxon>
        <taxon>Lindgomyces</taxon>
    </lineage>
</organism>
<sequence length="369" mass="41728">MKNGKTMDCFWIHTVNSIFLPLNTTGTIVEALLQCYNYPIPIAKILQRVVTLKRLAQPVSPALKEIHEWYKSGWGNSVTLATRITQQMQALQHQLACTLAQLSGCGTIDQEISFTLRRLILSPQLDLSQTVARKSISNDGLLSWLHVDDVFERDSLSRDWWVIYGRSIKRDLSVLTTFSRSDRGAVKIHIANLVEARGNCPFILQPPKIPFPRPDYLLFLALTLVRPLLHTQLMDQLRYIHSGPSEMRMYVLPMFKAHHWNNDPVNGLELQEDGSVGARNAFSTAFSQYSDCAELQSIEMMYVIRHRTSSSRVADLDTLLLGMPNEQGAHPDTKSYPSLTNSPVLFPPGTKSRKIQETPDPPNLRHLVA</sequence>
<accession>A0ACB6QU29</accession>
<dbReference type="EMBL" id="MU003508">
    <property type="protein sequence ID" value="KAF2470514.1"/>
    <property type="molecule type" value="Genomic_DNA"/>
</dbReference>
<reference evidence="1" key="1">
    <citation type="journal article" date="2020" name="Stud. Mycol.">
        <title>101 Dothideomycetes genomes: a test case for predicting lifestyles and emergence of pathogens.</title>
        <authorList>
            <person name="Haridas S."/>
            <person name="Albert R."/>
            <person name="Binder M."/>
            <person name="Bloem J."/>
            <person name="Labutti K."/>
            <person name="Salamov A."/>
            <person name="Andreopoulos B."/>
            <person name="Baker S."/>
            <person name="Barry K."/>
            <person name="Bills G."/>
            <person name="Bluhm B."/>
            <person name="Cannon C."/>
            <person name="Castanera R."/>
            <person name="Culley D."/>
            <person name="Daum C."/>
            <person name="Ezra D."/>
            <person name="Gonzalez J."/>
            <person name="Henrissat B."/>
            <person name="Kuo A."/>
            <person name="Liang C."/>
            <person name="Lipzen A."/>
            <person name="Lutzoni F."/>
            <person name="Magnuson J."/>
            <person name="Mondo S."/>
            <person name="Nolan M."/>
            <person name="Ohm R."/>
            <person name="Pangilinan J."/>
            <person name="Park H.-J."/>
            <person name="Ramirez L."/>
            <person name="Alfaro M."/>
            <person name="Sun H."/>
            <person name="Tritt A."/>
            <person name="Yoshinaga Y."/>
            <person name="Zwiers L.-H."/>
            <person name="Turgeon B."/>
            <person name="Goodwin S."/>
            <person name="Spatafora J."/>
            <person name="Crous P."/>
            <person name="Grigoriev I."/>
        </authorList>
    </citation>
    <scope>NUCLEOTIDE SEQUENCE</scope>
    <source>
        <strain evidence="1">ATCC 200398</strain>
    </source>
</reference>